<dbReference type="Gene3D" id="3.40.50.150">
    <property type="entry name" value="Vaccinia Virus protein VP39"/>
    <property type="match status" value="1"/>
</dbReference>
<name>A0A2M8L6X1_9BACT</name>
<dbReference type="InterPro" id="IPR029063">
    <property type="entry name" value="SAM-dependent_MTases_sf"/>
</dbReference>
<dbReference type="CDD" id="cd02440">
    <property type="entry name" value="AdoMet_MTases"/>
    <property type="match status" value="1"/>
</dbReference>
<sequence>MKLPKIGERVEVASKYVIKAGKLLDIGCGSGEIIFFVKDRVSKIYGVDNSRKKLELAKRNGLITKAFDLNDGKLPYKDFLFEVVTCLDVLEHIKNPVKLSREVYRVLKKNGAFILSTPNIRFSGHLFSLIFKGRFPKTSDNKEAYDGGHIHYFAFSDLRSILKKAGFKITHERGIINKAKRGFWGQFFKIILGGKFMREFRSQGILIVAKKVK</sequence>
<comment type="caution">
    <text evidence="1">The sequence shown here is derived from an EMBL/GenBank/DDBJ whole genome shotgun (WGS) entry which is preliminary data.</text>
</comment>
<protein>
    <recommendedName>
        <fullName evidence="3">Methyltransferase type 11 domain-containing protein</fullName>
    </recommendedName>
</protein>
<dbReference type="PANTHER" id="PTHR43861">
    <property type="entry name" value="TRANS-ACONITATE 2-METHYLTRANSFERASE-RELATED"/>
    <property type="match status" value="1"/>
</dbReference>
<dbReference type="EMBL" id="PFEM01000031">
    <property type="protein sequence ID" value="PJE69981.1"/>
    <property type="molecule type" value="Genomic_DNA"/>
</dbReference>
<dbReference type="AlphaFoldDB" id="A0A2M8L6X1"/>
<dbReference type="Pfam" id="PF13489">
    <property type="entry name" value="Methyltransf_23"/>
    <property type="match status" value="1"/>
</dbReference>
<organism evidence="1 2">
    <name type="scientific">Candidatus Shapirobacteria bacterium CG10_big_fil_rev_8_21_14_0_10_48_15</name>
    <dbReference type="NCBI Taxonomy" id="1974484"/>
    <lineage>
        <taxon>Bacteria</taxon>
        <taxon>Candidatus Shapironibacteriota</taxon>
    </lineage>
</organism>
<reference evidence="2" key="1">
    <citation type="submission" date="2017-09" db="EMBL/GenBank/DDBJ databases">
        <title>Depth-based differentiation of microbial function through sediment-hosted aquifers and enrichment of novel symbionts in the deep terrestrial subsurface.</title>
        <authorList>
            <person name="Probst A.J."/>
            <person name="Ladd B."/>
            <person name="Jarett J.K."/>
            <person name="Geller-Mcgrath D.E."/>
            <person name="Sieber C.M.K."/>
            <person name="Emerson J.B."/>
            <person name="Anantharaman K."/>
            <person name="Thomas B.C."/>
            <person name="Malmstrom R."/>
            <person name="Stieglmeier M."/>
            <person name="Klingl A."/>
            <person name="Woyke T."/>
            <person name="Ryan C.M."/>
            <person name="Banfield J.F."/>
        </authorList>
    </citation>
    <scope>NUCLEOTIDE SEQUENCE [LARGE SCALE GENOMIC DNA]</scope>
</reference>
<evidence type="ECO:0000313" key="1">
    <source>
        <dbReference type="EMBL" id="PJE69981.1"/>
    </source>
</evidence>
<evidence type="ECO:0008006" key="3">
    <source>
        <dbReference type="Google" id="ProtNLM"/>
    </source>
</evidence>
<dbReference type="Proteomes" id="UP000231579">
    <property type="component" value="Unassembled WGS sequence"/>
</dbReference>
<proteinExistence type="predicted"/>
<gene>
    <name evidence="1" type="ORF">COU97_02090</name>
</gene>
<dbReference type="PANTHER" id="PTHR43861:SF6">
    <property type="entry name" value="METHYLTRANSFERASE TYPE 11"/>
    <property type="match status" value="1"/>
</dbReference>
<accession>A0A2M8L6X1</accession>
<dbReference type="SUPFAM" id="SSF53335">
    <property type="entry name" value="S-adenosyl-L-methionine-dependent methyltransferases"/>
    <property type="match status" value="1"/>
</dbReference>
<evidence type="ECO:0000313" key="2">
    <source>
        <dbReference type="Proteomes" id="UP000231579"/>
    </source>
</evidence>